<keyword evidence="1" id="KW-0732">Signal</keyword>
<dbReference type="Proteomes" id="UP000286100">
    <property type="component" value="Unassembled WGS sequence"/>
</dbReference>
<evidence type="ECO:0000259" key="2">
    <source>
        <dbReference type="PROSITE" id="PS50911"/>
    </source>
</evidence>
<keyword evidence="4" id="KW-1185">Reference proteome</keyword>
<protein>
    <submittedName>
        <fullName evidence="3">CHAP domain-containing protein</fullName>
    </submittedName>
</protein>
<dbReference type="OrthoDB" id="7279151at2"/>
<dbReference type="PROSITE" id="PS50911">
    <property type="entry name" value="CHAP"/>
    <property type="match status" value="1"/>
</dbReference>
<gene>
    <name evidence="3" type="ORF">D3876_18960</name>
</gene>
<dbReference type="AlphaFoldDB" id="A0A418W7B5"/>
<evidence type="ECO:0000313" key="3">
    <source>
        <dbReference type="EMBL" id="RJF85930.1"/>
    </source>
</evidence>
<dbReference type="SUPFAM" id="SSF54001">
    <property type="entry name" value="Cysteine proteinases"/>
    <property type="match status" value="1"/>
</dbReference>
<feature type="signal peptide" evidence="1">
    <location>
        <begin position="1"/>
        <end position="28"/>
    </location>
</feature>
<evidence type="ECO:0000313" key="4">
    <source>
        <dbReference type="Proteomes" id="UP000286100"/>
    </source>
</evidence>
<dbReference type="EMBL" id="QYUM01000004">
    <property type="protein sequence ID" value="RJF85930.1"/>
    <property type="molecule type" value="Genomic_DNA"/>
</dbReference>
<evidence type="ECO:0000256" key="1">
    <source>
        <dbReference type="SAM" id="SignalP"/>
    </source>
</evidence>
<dbReference type="Pfam" id="PF05257">
    <property type="entry name" value="CHAP"/>
    <property type="match status" value="1"/>
</dbReference>
<comment type="caution">
    <text evidence="3">The sequence shown here is derived from an EMBL/GenBank/DDBJ whole genome shotgun (WGS) entry which is preliminary data.</text>
</comment>
<reference evidence="3 4" key="1">
    <citation type="submission" date="2018-09" db="EMBL/GenBank/DDBJ databases">
        <authorList>
            <person name="Zhu H."/>
        </authorList>
    </citation>
    <scope>NUCLEOTIDE SEQUENCE [LARGE SCALE GENOMIC DNA]</scope>
    <source>
        <strain evidence="3 4">K2R01-6</strain>
    </source>
</reference>
<dbReference type="Gene3D" id="3.90.1720.10">
    <property type="entry name" value="endopeptidase domain like (from Nostoc punctiforme)"/>
    <property type="match status" value="1"/>
</dbReference>
<dbReference type="InterPro" id="IPR007921">
    <property type="entry name" value="CHAP_dom"/>
</dbReference>
<organism evidence="3 4">
    <name type="scientific">Sphingomonas cavernae</name>
    <dbReference type="NCBI Taxonomy" id="2320861"/>
    <lineage>
        <taxon>Bacteria</taxon>
        <taxon>Pseudomonadati</taxon>
        <taxon>Pseudomonadota</taxon>
        <taxon>Alphaproteobacteria</taxon>
        <taxon>Sphingomonadales</taxon>
        <taxon>Sphingomonadaceae</taxon>
        <taxon>Sphingomonas</taxon>
    </lineage>
</organism>
<proteinExistence type="predicted"/>
<dbReference type="InterPro" id="IPR038765">
    <property type="entry name" value="Papain-like_cys_pep_sf"/>
</dbReference>
<accession>A0A418W7B5</accession>
<name>A0A418W7B5_9SPHN</name>
<feature type="domain" description="Peptidase C51" evidence="2">
    <location>
        <begin position="8"/>
        <end position="129"/>
    </location>
</feature>
<sequence length="182" mass="19767">MFAGAKRAAAGIAMLIGMMIASIAPATAQYWQCAPYARSISGIEIYGNAHTWWAQADGKYERGEAPEVGAVLAMKSSGKMRLGHVAMVSKIVSEREVLLTHANWSRGGRVERDVRAIDVSEAGDWSKVKVWYGPMGDLGMTEYPAYGFIYAKTKNAPAIQMADSRLARMPVVMTAFRAESGD</sequence>
<feature type="chain" id="PRO_5019122648" evidence="1">
    <location>
        <begin position="29"/>
        <end position="182"/>
    </location>
</feature>
<dbReference type="RefSeq" id="WP_119765158.1">
    <property type="nucleotide sequence ID" value="NZ_QYUM01000004.1"/>
</dbReference>